<dbReference type="Proteomes" id="UP000077266">
    <property type="component" value="Unassembled WGS sequence"/>
</dbReference>
<name>A0A165DSY8_EXIGL</name>
<evidence type="ECO:0000259" key="2">
    <source>
        <dbReference type="Pfam" id="PF25534"/>
    </source>
</evidence>
<dbReference type="STRING" id="1314781.A0A165DSY8"/>
<reference evidence="3 4" key="1">
    <citation type="journal article" date="2016" name="Mol. Biol. Evol.">
        <title>Comparative Genomics of Early-Diverging Mushroom-Forming Fungi Provides Insights into the Origins of Lignocellulose Decay Capabilities.</title>
        <authorList>
            <person name="Nagy L.G."/>
            <person name="Riley R."/>
            <person name="Tritt A."/>
            <person name="Adam C."/>
            <person name="Daum C."/>
            <person name="Floudas D."/>
            <person name="Sun H."/>
            <person name="Yadav J.S."/>
            <person name="Pangilinan J."/>
            <person name="Larsson K.H."/>
            <person name="Matsuura K."/>
            <person name="Barry K."/>
            <person name="Labutti K."/>
            <person name="Kuo R."/>
            <person name="Ohm R.A."/>
            <person name="Bhattacharya S.S."/>
            <person name="Shirouzu T."/>
            <person name="Yoshinaga Y."/>
            <person name="Martin F.M."/>
            <person name="Grigoriev I.V."/>
            <person name="Hibbett D.S."/>
        </authorList>
    </citation>
    <scope>NUCLEOTIDE SEQUENCE [LARGE SCALE GENOMIC DNA]</scope>
    <source>
        <strain evidence="3 4">HHB12029</strain>
    </source>
</reference>
<evidence type="ECO:0000313" key="4">
    <source>
        <dbReference type="Proteomes" id="UP000077266"/>
    </source>
</evidence>
<accession>A0A165DSY8</accession>
<protein>
    <recommendedName>
        <fullName evidence="2">DUF7918 domain-containing protein</fullName>
    </recommendedName>
</protein>
<dbReference type="InParanoid" id="A0A165DSY8"/>
<evidence type="ECO:0000256" key="1">
    <source>
        <dbReference type="SAM" id="MobiDB-lite"/>
    </source>
</evidence>
<dbReference type="OrthoDB" id="3364132at2759"/>
<gene>
    <name evidence="3" type="ORF">EXIGLDRAFT_775718</name>
</gene>
<dbReference type="Pfam" id="PF25534">
    <property type="entry name" value="DUF7918"/>
    <property type="match status" value="1"/>
</dbReference>
<evidence type="ECO:0000313" key="3">
    <source>
        <dbReference type="EMBL" id="KZV85292.1"/>
    </source>
</evidence>
<feature type="compositionally biased region" description="Basic and acidic residues" evidence="1">
    <location>
        <begin position="248"/>
        <end position="259"/>
    </location>
</feature>
<keyword evidence="4" id="KW-1185">Reference proteome</keyword>
<dbReference type="InterPro" id="IPR057678">
    <property type="entry name" value="DUF7918"/>
</dbReference>
<feature type="region of interest" description="Disordered" evidence="1">
    <location>
        <begin position="226"/>
        <end position="259"/>
    </location>
</feature>
<proteinExistence type="predicted"/>
<dbReference type="EMBL" id="KV426193">
    <property type="protein sequence ID" value="KZV85292.1"/>
    <property type="molecule type" value="Genomic_DNA"/>
</dbReference>
<dbReference type="AlphaFoldDB" id="A0A165DSY8"/>
<dbReference type="PANTHER" id="PTHR36223">
    <property type="entry name" value="BETA-LACTAMASE-TYPE TRANSPEPTIDASE FOLD DOMAIN CONTAINING PROTEIN"/>
    <property type="match status" value="1"/>
</dbReference>
<organism evidence="3 4">
    <name type="scientific">Exidia glandulosa HHB12029</name>
    <dbReference type="NCBI Taxonomy" id="1314781"/>
    <lineage>
        <taxon>Eukaryota</taxon>
        <taxon>Fungi</taxon>
        <taxon>Dikarya</taxon>
        <taxon>Basidiomycota</taxon>
        <taxon>Agaricomycotina</taxon>
        <taxon>Agaricomycetes</taxon>
        <taxon>Auriculariales</taxon>
        <taxon>Exidiaceae</taxon>
        <taxon>Exidia</taxon>
    </lineage>
</organism>
<sequence>MSAQPTSVSHLNFETWVECDGKALPVYGVEINGTKATCWIASQAGKNFSVQFKMCDRSKRGTFSGYVYVDGTFVIGKVLGTVPPYNHSKCVVDEFRPTPTTKQSLCFSSLKTNDDDAIDDNELLSRIGAIRVEIFRVEVTGYEKRRPKEIPSHMGAQQLTVHEAAKKLGGHRVMLGAPEVTSAGNILRTEKIGSAIVEFEFKYRPQDVLEAQDIIPVTRAQVVAPQAAAEDPARKRPLEPNDTTNTNTERRDKKAKTEPVDVDALVAARARIRELEAQLDVKSGVKTEEIRVSGAFGPGQVIDLTDD</sequence>
<dbReference type="PANTHER" id="PTHR36223:SF1">
    <property type="entry name" value="TRANSCRIPTION ELONGATION FACTOR EAF N-TERMINAL DOMAIN-CONTAINING PROTEIN"/>
    <property type="match status" value="1"/>
</dbReference>
<feature type="domain" description="DUF7918" evidence="2">
    <location>
        <begin position="15"/>
        <end position="217"/>
    </location>
</feature>